<reference evidence="2" key="1">
    <citation type="submission" date="2023-08" db="EMBL/GenBank/DDBJ databases">
        <title>Methanolobus mangrovi sp. nov. and Methanolobus sediminis sp. nov, two novel methylotrophic methanogens isolated from mangrove sediments in China.</title>
        <authorList>
            <person name="Zhou J."/>
        </authorList>
    </citation>
    <scope>NUCLEOTIDE SEQUENCE</scope>
    <source>
        <strain evidence="2">FTZ2</strain>
    </source>
</reference>
<organism evidence="2 3">
    <name type="scientific">Methanolobus mangrovi</name>
    <dbReference type="NCBI Taxonomy" id="3072977"/>
    <lineage>
        <taxon>Archaea</taxon>
        <taxon>Methanobacteriati</taxon>
        <taxon>Methanobacteriota</taxon>
        <taxon>Stenosarchaea group</taxon>
        <taxon>Methanomicrobia</taxon>
        <taxon>Methanosarcinales</taxon>
        <taxon>Methanosarcinaceae</taxon>
        <taxon>Methanolobus</taxon>
    </lineage>
</organism>
<evidence type="ECO:0000313" key="2">
    <source>
        <dbReference type="EMBL" id="WMW21717.1"/>
    </source>
</evidence>
<accession>A0AA51UEG2</accession>
<dbReference type="InterPro" id="IPR023914">
    <property type="entry name" value="Pyrrolys_PylD"/>
</dbReference>
<evidence type="ECO:0000313" key="3">
    <source>
        <dbReference type="Proteomes" id="UP001183006"/>
    </source>
</evidence>
<dbReference type="InterPro" id="IPR048757">
    <property type="entry name" value="PylD_N"/>
</dbReference>
<dbReference type="Gene3D" id="3.40.50.12150">
    <property type="match status" value="1"/>
</dbReference>
<dbReference type="SUPFAM" id="SSF51735">
    <property type="entry name" value="NAD(P)-binding Rossmann-fold domains"/>
    <property type="match status" value="1"/>
</dbReference>
<dbReference type="EMBL" id="CP133594">
    <property type="protein sequence ID" value="WMW21717.1"/>
    <property type="molecule type" value="Genomic_DNA"/>
</dbReference>
<feature type="domain" description="Pyrrolysine biosynthesis protein PylD N-terminal" evidence="1">
    <location>
        <begin position="9"/>
        <end position="119"/>
    </location>
</feature>
<dbReference type="Gene3D" id="3.40.50.720">
    <property type="entry name" value="NAD(P)-binding Rossmann-like Domain"/>
    <property type="match status" value="1"/>
</dbReference>
<dbReference type="InterPro" id="IPR036291">
    <property type="entry name" value="NAD(P)-bd_dom_sf"/>
</dbReference>
<dbReference type="Pfam" id="PF21455">
    <property type="entry name" value="PylD_N"/>
    <property type="match status" value="1"/>
</dbReference>
<proteinExistence type="predicted"/>
<dbReference type="AlphaFoldDB" id="A0AA51UEG2"/>
<dbReference type="NCBIfam" id="TIGR03911">
    <property type="entry name" value="pyrrolys_PylD"/>
    <property type="match status" value="1"/>
</dbReference>
<protein>
    <submittedName>
        <fullName evidence="2">3-methylornithyl-N6-L-lysine dehydrogenase PylD</fullName>
    </submittedName>
</protein>
<dbReference type="KEGG" id="mmav:RE476_10055"/>
<dbReference type="GeneID" id="84230486"/>
<dbReference type="RefSeq" id="WP_309307507.1">
    <property type="nucleotide sequence ID" value="NZ_CP133594.1"/>
</dbReference>
<dbReference type="Pfam" id="PF13241">
    <property type="entry name" value="NAD_binding_7"/>
    <property type="match status" value="1"/>
</dbReference>
<gene>
    <name evidence="2" type="primary">pylD</name>
    <name evidence="2" type="ORF">RE476_10055</name>
</gene>
<dbReference type="Proteomes" id="UP001183006">
    <property type="component" value="Chromosome"/>
</dbReference>
<evidence type="ECO:0000259" key="1">
    <source>
        <dbReference type="Pfam" id="PF21455"/>
    </source>
</evidence>
<sequence length="262" mass="28650">MALLTPEDLENLSMQLEENDEIARRVTGLDIRGICEALYGTKPGSEKVGIIPITAGNGVIGNFTSSLLFIAQYFGFEGFITEHPDVTGYYEAVSQGADIIMMADDHIFTAHNLRNEKIVSNHVATGVIYADIASRFREASSKDILVIGLGRVGYAGACHLVNKGFNVYACDPNKEFLQKAVDELNIKPYCSDDRKKFSMVFEATPNADTISEGMIEERCLVSTPGIPCGLPPEVGKKYRVDLVMEPLVIGVASMLYSVIQNQ</sequence>
<keyword evidence="3" id="KW-1185">Reference proteome</keyword>
<name>A0AA51UEG2_9EURY</name>